<dbReference type="EMBL" id="JAWXXV010000001">
    <property type="protein sequence ID" value="MDX5986339.1"/>
    <property type="molecule type" value="Genomic_DNA"/>
</dbReference>
<organism evidence="3 4">
    <name type="scientific">Sphingomonas echinoides</name>
    <dbReference type="NCBI Taxonomy" id="59803"/>
    <lineage>
        <taxon>Bacteria</taxon>
        <taxon>Pseudomonadati</taxon>
        <taxon>Pseudomonadota</taxon>
        <taxon>Alphaproteobacteria</taxon>
        <taxon>Sphingomonadales</taxon>
        <taxon>Sphingomonadaceae</taxon>
        <taxon>Sphingomonas</taxon>
    </lineage>
</organism>
<dbReference type="CDD" id="cd00093">
    <property type="entry name" value="HTH_XRE"/>
    <property type="match status" value="2"/>
</dbReference>
<dbReference type="PANTHER" id="PTHR46797">
    <property type="entry name" value="HTH-TYPE TRANSCRIPTIONAL REGULATOR"/>
    <property type="match status" value="1"/>
</dbReference>
<dbReference type="RefSeq" id="WP_029622810.1">
    <property type="nucleotide sequence ID" value="NZ_JAWXXV010000001.1"/>
</dbReference>
<dbReference type="SUPFAM" id="SSF47413">
    <property type="entry name" value="lambda repressor-like DNA-binding domains"/>
    <property type="match status" value="2"/>
</dbReference>
<protein>
    <submittedName>
        <fullName evidence="3">Helix-turn-helix transcriptional regulator</fullName>
    </submittedName>
</protein>
<sequence length="209" mass="23248">MRDDLGKFLKDRRQGRLGDDQYGTQVQIAAKVGVSRQTLSDIERGAAWPGPTTLDLLLDALELGWEHVAHPAGPQWEGRFFIDEMPGVERLLPVTPEQVPDRIREFVEGVEGSLIIAFGERMRAIRLASGLTLKEVARAAGVSIALLSRLERAQAPRSRLFRFEQRTVDGEQVPVLVVRNSYLQAIWPAAPGSTRLTPAWSRATATRSR</sequence>
<dbReference type="PROSITE" id="PS50943">
    <property type="entry name" value="HTH_CROC1"/>
    <property type="match status" value="2"/>
</dbReference>
<evidence type="ECO:0000313" key="4">
    <source>
        <dbReference type="Proteomes" id="UP001279660"/>
    </source>
</evidence>
<keyword evidence="1" id="KW-0238">DNA-binding</keyword>
<dbReference type="SMART" id="SM00530">
    <property type="entry name" value="HTH_XRE"/>
    <property type="match status" value="2"/>
</dbReference>
<gene>
    <name evidence="3" type="ORF">SIL82_18930</name>
</gene>
<evidence type="ECO:0000259" key="2">
    <source>
        <dbReference type="PROSITE" id="PS50943"/>
    </source>
</evidence>
<dbReference type="PANTHER" id="PTHR46797:SF1">
    <property type="entry name" value="METHYLPHOSPHONATE SYNTHASE"/>
    <property type="match status" value="1"/>
</dbReference>
<dbReference type="InterPro" id="IPR010982">
    <property type="entry name" value="Lambda_DNA-bd_dom_sf"/>
</dbReference>
<proteinExistence type="predicted"/>
<dbReference type="InterPro" id="IPR050807">
    <property type="entry name" value="TransReg_Diox_bact_type"/>
</dbReference>
<dbReference type="Pfam" id="PF13560">
    <property type="entry name" value="HTH_31"/>
    <property type="match status" value="1"/>
</dbReference>
<comment type="caution">
    <text evidence="3">The sequence shown here is derived from an EMBL/GenBank/DDBJ whole genome shotgun (WGS) entry which is preliminary data.</text>
</comment>
<name>A0ABU4PU04_9SPHN</name>
<reference evidence="3 4" key="1">
    <citation type="submission" date="2023-11" db="EMBL/GenBank/DDBJ databases">
        <title>MicrobeMod: A computational toolkit for identifying prokaryotic methylation and restriction-modification with nanopore sequencing.</title>
        <authorList>
            <person name="Crits-Christoph A."/>
            <person name="Kang S.C."/>
            <person name="Lee H."/>
            <person name="Ostrov N."/>
        </authorList>
    </citation>
    <scope>NUCLEOTIDE SEQUENCE [LARGE SCALE GENOMIC DNA]</scope>
    <source>
        <strain evidence="3 4">ATCC 14820</strain>
    </source>
</reference>
<dbReference type="Gene3D" id="1.10.260.40">
    <property type="entry name" value="lambda repressor-like DNA-binding domains"/>
    <property type="match status" value="2"/>
</dbReference>
<accession>A0ABU4PU04</accession>
<dbReference type="InterPro" id="IPR001387">
    <property type="entry name" value="Cro/C1-type_HTH"/>
</dbReference>
<evidence type="ECO:0000313" key="3">
    <source>
        <dbReference type="EMBL" id="MDX5986339.1"/>
    </source>
</evidence>
<evidence type="ECO:0000256" key="1">
    <source>
        <dbReference type="ARBA" id="ARBA00023125"/>
    </source>
</evidence>
<dbReference type="Pfam" id="PF01381">
    <property type="entry name" value="HTH_3"/>
    <property type="match status" value="1"/>
</dbReference>
<feature type="domain" description="HTH cro/C1-type" evidence="2">
    <location>
        <begin position="24"/>
        <end position="68"/>
    </location>
</feature>
<keyword evidence="4" id="KW-1185">Reference proteome</keyword>
<feature type="domain" description="HTH cro/C1-type" evidence="2">
    <location>
        <begin position="122"/>
        <end position="152"/>
    </location>
</feature>
<dbReference type="Proteomes" id="UP001279660">
    <property type="component" value="Unassembled WGS sequence"/>
</dbReference>